<dbReference type="InterPro" id="IPR032675">
    <property type="entry name" value="LRR_dom_sf"/>
</dbReference>
<feature type="transmembrane region" description="Helical" evidence="18">
    <location>
        <begin position="1202"/>
        <end position="1225"/>
    </location>
</feature>
<keyword evidence="11" id="KW-0067">ATP-binding</keyword>
<dbReference type="Gene3D" id="3.40.50.300">
    <property type="entry name" value="P-loop containing nucleotide triphosphate hydrolases"/>
    <property type="match status" value="1"/>
</dbReference>
<dbReference type="PRINTS" id="PR00364">
    <property type="entry name" value="DISEASERSIST"/>
</dbReference>
<keyword evidence="8" id="KW-0677">Repeat</keyword>
<evidence type="ECO:0000256" key="9">
    <source>
        <dbReference type="ARBA" id="ARBA00022741"/>
    </source>
</evidence>
<organism evidence="20 21">
    <name type="scientific">Musa troglodytarum</name>
    <name type="common">fe'i banana</name>
    <dbReference type="NCBI Taxonomy" id="320322"/>
    <lineage>
        <taxon>Eukaryota</taxon>
        <taxon>Viridiplantae</taxon>
        <taxon>Streptophyta</taxon>
        <taxon>Embryophyta</taxon>
        <taxon>Tracheophyta</taxon>
        <taxon>Spermatophyta</taxon>
        <taxon>Magnoliopsida</taxon>
        <taxon>Liliopsida</taxon>
        <taxon>Zingiberales</taxon>
        <taxon>Musaceae</taxon>
        <taxon>Musa</taxon>
    </lineage>
</organism>
<feature type="domain" description="UBA" evidence="19">
    <location>
        <begin position="1397"/>
        <end position="1437"/>
    </location>
</feature>
<evidence type="ECO:0000256" key="13">
    <source>
        <dbReference type="ARBA" id="ARBA00023127"/>
    </source>
</evidence>
<comment type="similarity">
    <text evidence="4">Belongs to the peptidase S54 family.</text>
</comment>
<name>A0A9E7IDV0_9LILI</name>
<evidence type="ECO:0000256" key="4">
    <source>
        <dbReference type="ARBA" id="ARBA00009045"/>
    </source>
</evidence>
<evidence type="ECO:0000256" key="6">
    <source>
        <dbReference type="ARBA" id="ARBA00022618"/>
    </source>
</evidence>
<evidence type="ECO:0000256" key="10">
    <source>
        <dbReference type="ARBA" id="ARBA00022821"/>
    </source>
</evidence>
<dbReference type="Pfam" id="PF00134">
    <property type="entry name" value="Cyclin_N"/>
    <property type="match status" value="1"/>
</dbReference>
<dbReference type="InterPro" id="IPR009060">
    <property type="entry name" value="UBA-like_sf"/>
</dbReference>
<dbReference type="SUPFAM" id="SSF47954">
    <property type="entry name" value="Cyclin-like"/>
    <property type="match status" value="2"/>
</dbReference>
<keyword evidence="15" id="KW-0131">Cell cycle</keyword>
<dbReference type="InterPro" id="IPR041118">
    <property type="entry name" value="Rx_N"/>
</dbReference>
<dbReference type="Pfam" id="PF25019">
    <property type="entry name" value="LRR_R13L1-DRL21"/>
    <property type="match status" value="1"/>
</dbReference>
<dbReference type="OrthoDB" id="775811at2759"/>
<feature type="region of interest" description="Disordered" evidence="17">
    <location>
        <begin position="1434"/>
        <end position="1468"/>
    </location>
</feature>
<dbReference type="PANTHER" id="PTHR36766">
    <property type="entry name" value="PLANT BROAD-SPECTRUM MILDEW RESISTANCE PROTEIN RPW8"/>
    <property type="match status" value="1"/>
</dbReference>
<dbReference type="PROSITE" id="PS50030">
    <property type="entry name" value="UBA"/>
    <property type="match status" value="1"/>
</dbReference>
<evidence type="ECO:0000256" key="1">
    <source>
        <dbReference type="ARBA" id="ARBA00004141"/>
    </source>
</evidence>
<comment type="similarity">
    <text evidence="2">Belongs to the cyclin family. Cyclin AB subfamily.</text>
</comment>
<dbReference type="InterPro" id="IPR048258">
    <property type="entry name" value="Cyclins_cyclin-box"/>
</dbReference>
<evidence type="ECO:0000256" key="14">
    <source>
        <dbReference type="ARBA" id="ARBA00023136"/>
    </source>
</evidence>
<dbReference type="GO" id="GO:0006952">
    <property type="term" value="P:defense response"/>
    <property type="evidence" value="ECO:0007669"/>
    <property type="project" value="UniProtKB-KW"/>
</dbReference>
<dbReference type="Gene3D" id="1.20.5.4130">
    <property type="match status" value="1"/>
</dbReference>
<dbReference type="InterPro" id="IPR036388">
    <property type="entry name" value="WH-like_DNA-bd_sf"/>
</dbReference>
<evidence type="ECO:0000256" key="12">
    <source>
        <dbReference type="ARBA" id="ARBA00022989"/>
    </source>
</evidence>
<dbReference type="InterPro" id="IPR013763">
    <property type="entry name" value="Cyclin-like_dom"/>
</dbReference>
<accession>A0A9E7IDV0</accession>
<keyword evidence="21" id="KW-1185">Reference proteome</keyword>
<dbReference type="GO" id="GO:0010332">
    <property type="term" value="P:response to gamma radiation"/>
    <property type="evidence" value="ECO:0007669"/>
    <property type="project" value="UniProtKB-ARBA"/>
</dbReference>
<dbReference type="GO" id="GO:0004252">
    <property type="term" value="F:serine-type endopeptidase activity"/>
    <property type="evidence" value="ECO:0007669"/>
    <property type="project" value="InterPro"/>
</dbReference>
<dbReference type="InterPro" id="IPR002182">
    <property type="entry name" value="NB-ARC"/>
</dbReference>
<proteinExistence type="inferred from homology"/>
<evidence type="ECO:0000256" key="3">
    <source>
        <dbReference type="ARBA" id="ARBA00008894"/>
    </source>
</evidence>
<dbReference type="SUPFAM" id="SSF52058">
    <property type="entry name" value="L domain-like"/>
    <property type="match status" value="2"/>
</dbReference>
<dbReference type="SMART" id="SM00165">
    <property type="entry name" value="UBA"/>
    <property type="match status" value="1"/>
</dbReference>
<dbReference type="Pfam" id="PF00627">
    <property type="entry name" value="UBA"/>
    <property type="match status" value="1"/>
</dbReference>
<evidence type="ECO:0000256" key="8">
    <source>
        <dbReference type="ARBA" id="ARBA00022737"/>
    </source>
</evidence>
<dbReference type="EMBL" id="CP097511">
    <property type="protein sequence ID" value="URE49856.1"/>
    <property type="molecule type" value="Genomic_DNA"/>
</dbReference>
<evidence type="ECO:0000256" key="5">
    <source>
        <dbReference type="ARBA" id="ARBA00022614"/>
    </source>
</evidence>
<dbReference type="PROSITE" id="PS00292">
    <property type="entry name" value="CYCLINS"/>
    <property type="match status" value="1"/>
</dbReference>
<evidence type="ECO:0000256" key="18">
    <source>
        <dbReference type="SAM" id="Phobius"/>
    </source>
</evidence>
<sequence>MAGEAVLTAFVQVLLDKIITTVLDETRSLWGAHEELQNMTTTLPTIQALLEDAEEKQIRDRSVRCWLAKIKDVAYDMDELLDKYTAEVLKRKMEREAQVCSCFAHICWRGLFQFKLGQRIREIRERFDKIARERESLGLQILGCTSQLQITERPQTSSLVDDINVVGRGKDKEKIIKILLADAGSTPIVSVLPIVGMGGLGKTTLAQLVYNDHRVKEHFQLRIWVCVSENFDEIKLTKETLESTISGYSCTTRNLNLLHEELVEKFKGKRFLLVLDDVWNEDPNKWHTYSNALRSANRGSKIIVTTQSESVGRIMGGASPYKLEQLSDSECWTLFRNYAFVNGNSSIYPNLEKIGRDIVQKLKGLPLGAKTLGSLLYSKTNEEDWKNILKSEIWESTPGKNILPALRLSYKHLTPHLKQCFAFCSVFHKDYIFERSILVKIWMALGFIQPQGSKRLEDVGNSYFDELVTRSFFQSRNGNYVMHDAIHKLAQSLSVGECHRMEEHLRNNNPQKLHHLSFSCAISVPTSFVEFYKFKRLRTLLLLQGYKSKTEPIPDDLFTELSFLRVLVLHRRDINELPNSVGNLIQLRYLGLSGTDIKTLPRSIGKLYNLQVLNLKNCNLMVKIPDGITRLINLRHLEATTKLITKITGLGNLTCLQELEKFTVRKARGHMIKELKEMNELQGNLRIKKLENVFNGKQASEANLYAKEFLHTLSLEWSDERNVNCEGENLHEEVLEALRPHHDLKELTIKGYAGTKFPSWLGSPSFCYLQSIHMSNYRRCIVLPPLGQLPLLRYLDISGVHGLIRISEEFSGIANIQGFPSLVELILDDMPDLVEWICSDYVWLFPCLTEVEIVVCPNLRELPSLPRTVTRLKIQDIGINFLPELQNLDSLHLPRLSALHINECGNLASLQRGLLEQQLRALEQLTITGCQELARLPTEGFRSLVSLKSLHIYNCPQLAPWEDDRALLPSSLEDLRISSCSKLVKKLLEELKHLSYLQHLRIKECPDLYYFPEEELPITLKFIGISDCINLQLLPARIQELSSLTTLTIVNCQQVQYLPEAGLPIELQELCIKECPLLKERCQETSGEDWHKIVHIPRIEIDELILRRLGKAQGTQVMPAQERETERTGGREAPPVFLDSVVVVAAAGKMNGGPSGFHNAPVTKTFVFASGFLTVLLGLQGRSLKLGLLYQDIFQKFQLWKFLASIFSFSSTPEMIFGLYLLYYFRVFERQIGSNKHTIFILFSVILSLLLEILALAYLKDPLSNLASGPYGLIFAAFVPFYFDIPVSSRFRIFGINFTDKSFIYLAGLQLLFSSWKRSLIPGLCGLLAGSLYRLNAFGIRKIKFPDALLSVFSRLSWPSSSSSPTSSNGNIVGNVHAYSDQMEGGYPSAPRVPVMEPSEASVATLVSMGFDRDSAIQALVHARNDINTATNMLLESQSRKNEEEQREGERERVAANPTAQGNGESKAARLQSFLSSLFWTLFRQSQEEGSGNEGEEDMASRRQAVVSQQQRALGGAVPAGKQKANAAADGKNRRALGDIGNLVNVRVVEGKLEPQINRPITRSLGARLLAKAQAAEAAAAAANKKPVATQPDAAAGRGGAKPPKKAAIKSKKEKITKEEKIIVISPDKNEESKQAPCSRSSRKKITTLTSVLTARSKAACGLLTDKPKELTIDIDAADTEDQLAVVDYVEDIYTFYKSAEQSSRPHDYMGAQVEINAKMRAILADWLIEVHHKFELTPETLYLTFHIIDRYLSMETVPRIELQLVGVSAMLIASKYEEIWAPEVNDFICISDRAYTREQILGMEKAILNRLEWNLTVPTPYVFLVRFLKAAASCHRDEEMERMVFFFAELALVEYSMALHSPSMVAAAAVYAARCTLKKTPLWTGTLKRHTGFTERQLLDCTQTLVNSHAVAPEGKLKVVYKKYCGEQFGAVALQQPATELVEELMKAGK</sequence>
<dbReference type="SMART" id="SM01332">
    <property type="entry name" value="Cyclin_C"/>
    <property type="match status" value="1"/>
</dbReference>
<dbReference type="Proteomes" id="UP001055439">
    <property type="component" value="Chromosome 9"/>
</dbReference>
<keyword evidence="14 18" id="KW-0472">Membrane</keyword>
<dbReference type="Gene3D" id="1.20.1540.10">
    <property type="entry name" value="Rhomboid-like"/>
    <property type="match status" value="1"/>
</dbReference>
<dbReference type="InterPro" id="IPR015940">
    <property type="entry name" value="UBA"/>
</dbReference>
<protein>
    <submittedName>
        <fullName evidence="20">Resistance protein</fullName>
    </submittedName>
</protein>
<feature type="region of interest" description="Disordered" evidence="17">
    <location>
        <begin position="1582"/>
        <end position="1614"/>
    </location>
</feature>
<dbReference type="GO" id="GO:0051301">
    <property type="term" value="P:cell division"/>
    <property type="evidence" value="ECO:0007669"/>
    <property type="project" value="UniProtKB-KW"/>
</dbReference>
<keyword evidence="7 18" id="KW-0812">Transmembrane</keyword>
<evidence type="ECO:0000259" key="19">
    <source>
        <dbReference type="PROSITE" id="PS50030"/>
    </source>
</evidence>
<dbReference type="GO" id="GO:0016020">
    <property type="term" value="C:membrane"/>
    <property type="evidence" value="ECO:0007669"/>
    <property type="project" value="UniProtKB-SubCell"/>
</dbReference>
<dbReference type="GO" id="GO:0051707">
    <property type="term" value="P:response to other organism"/>
    <property type="evidence" value="ECO:0007669"/>
    <property type="project" value="UniProtKB-ARBA"/>
</dbReference>
<keyword evidence="12 18" id="KW-1133">Transmembrane helix</keyword>
<evidence type="ECO:0000256" key="2">
    <source>
        <dbReference type="ARBA" id="ARBA00006955"/>
    </source>
</evidence>
<feature type="transmembrane region" description="Helical" evidence="18">
    <location>
        <begin position="1165"/>
        <end position="1181"/>
    </location>
</feature>
<dbReference type="Gene3D" id="1.10.10.10">
    <property type="entry name" value="Winged helix-like DNA-binding domain superfamily/Winged helix DNA-binding domain"/>
    <property type="match status" value="1"/>
</dbReference>
<keyword evidence="5" id="KW-0433">Leucine-rich repeat</keyword>
<dbReference type="SMART" id="SM00385">
    <property type="entry name" value="CYCLIN"/>
    <property type="match status" value="2"/>
</dbReference>
<dbReference type="InterPro" id="IPR036915">
    <property type="entry name" value="Cyclin-like_sf"/>
</dbReference>
<dbReference type="SUPFAM" id="SSF144091">
    <property type="entry name" value="Rhomboid-like"/>
    <property type="match status" value="1"/>
</dbReference>
<evidence type="ECO:0000313" key="20">
    <source>
        <dbReference type="EMBL" id="URE49856.1"/>
    </source>
</evidence>
<feature type="compositionally biased region" description="Low complexity" evidence="17">
    <location>
        <begin position="1582"/>
        <end position="1596"/>
    </location>
</feature>
<keyword evidence="9" id="KW-0547">Nucleotide-binding</keyword>
<dbReference type="Pfam" id="PF00931">
    <property type="entry name" value="NB-ARC"/>
    <property type="match status" value="1"/>
</dbReference>
<dbReference type="Gene3D" id="3.80.10.10">
    <property type="entry name" value="Ribonuclease Inhibitor"/>
    <property type="match status" value="3"/>
</dbReference>
<dbReference type="CDD" id="cd14798">
    <property type="entry name" value="RX-CC_like"/>
    <property type="match status" value="1"/>
</dbReference>
<dbReference type="InterPro" id="IPR035952">
    <property type="entry name" value="Rhomboid-like_sf"/>
</dbReference>
<dbReference type="Pfam" id="PF02984">
    <property type="entry name" value="Cyclin_C"/>
    <property type="match status" value="1"/>
</dbReference>
<comment type="similarity">
    <text evidence="3">Belongs to the disease resistance NB-LRR family.</text>
</comment>
<dbReference type="CDD" id="cd20567">
    <property type="entry name" value="CYCLIN_AtCycB-like_rpt1"/>
    <property type="match status" value="1"/>
</dbReference>
<dbReference type="Pfam" id="PF18052">
    <property type="entry name" value="Rx_N"/>
    <property type="match status" value="1"/>
</dbReference>
<dbReference type="GO" id="GO:0005524">
    <property type="term" value="F:ATP binding"/>
    <property type="evidence" value="ECO:0007669"/>
    <property type="project" value="UniProtKB-KW"/>
</dbReference>
<dbReference type="InterPro" id="IPR022764">
    <property type="entry name" value="Peptidase_S54_rhomboid_dom"/>
</dbReference>
<keyword evidence="6" id="KW-0132">Cell division</keyword>
<gene>
    <name evidence="20" type="ORF">MUK42_04985</name>
</gene>
<dbReference type="PANTHER" id="PTHR36766:SF51">
    <property type="entry name" value="DISEASE RESISTANCE RPP13-LIKE PROTEIN 1"/>
    <property type="match status" value="1"/>
</dbReference>
<evidence type="ECO:0000313" key="21">
    <source>
        <dbReference type="Proteomes" id="UP001055439"/>
    </source>
</evidence>
<keyword evidence="13 16" id="KW-0195">Cyclin</keyword>
<dbReference type="SUPFAM" id="SSF52540">
    <property type="entry name" value="P-loop containing nucleoside triphosphate hydrolases"/>
    <property type="match status" value="1"/>
</dbReference>
<dbReference type="InterPro" id="IPR056789">
    <property type="entry name" value="LRR_R13L1-DRL21"/>
</dbReference>
<dbReference type="FunFam" id="1.10.472.10:FF:000032">
    <property type="entry name" value="G2/mitotic-specific cyclin-1"/>
    <property type="match status" value="1"/>
</dbReference>
<reference evidence="20" key="1">
    <citation type="submission" date="2022-05" db="EMBL/GenBank/DDBJ databases">
        <title>The Musa troglodytarum L. genome provides insights into the mechanism of non-climacteric behaviour and enrichment of carotenoids.</title>
        <authorList>
            <person name="Wang J."/>
        </authorList>
    </citation>
    <scope>NUCLEOTIDE SEQUENCE</scope>
    <source>
        <tissue evidence="20">Leaf</tissue>
    </source>
</reference>
<evidence type="ECO:0000256" key="16">
    <source>
        <dbReference type="RuleBase" id="RU000383"/>
    </source>
</evidence>
<feature type="compositionally biased region" description="Basic residues" evidence="17">
    <location>
        <begin position="1603"/>
        <end position="1613"/>
    </location>
</feature>
<dbReference type="GO" id="GO:0043531">
    <property type="term" value="F:ADP binding"/>
    <property type="evidence" value="ECO:0007669"/>
    <property type="project" value="InterPro"/>
</dbReference>
<feature type="region of interest" description="Disordered" evidence="17">
    <location>
        <begin position="1487"/>
        <end position="1531"/>
    </location>
</feature>
<feature type="transmembrane region" description="Helical" evidence="18">
    <location>
        <begin position="1266"/>
        <end position="1283"/>
    </location>
</feature>
<dbReference type="InterPro" id="IPR004367">
    <property type="entry name" value="Cyclin_C-dom"/>
</dbReference>
<dbReference type="SUPFAM" id="SSF46934">
    <property type="entry name" value="UBA-like"/>
    <property type="match status" value="1"/>
</dbReference>
<keyword evidence="10" id="KW-0611">Plant defense</keyword>
<comment type="subcellular location">
    <subcellularLocation>
        <location evidence="1">Membrane</location>
        <topology evidence="1">Multi-pass membrane protein</topology>
    </subcellularLocation>
</comment>
<dbReference type="Pfam" id="PF23559">
    <property type="entry name" value="WHD_DRP"/>
    <property type="match status" value="1"/>
</dbReference>
<evidence type="ECO:0000256" key="17">
    <source>
        <dbReference type="SAM" id="MobiDB-lite"/>
    </source>
</evidence>
<dbReference type="InterPro" id="IPR027417">
    <property type="entry name" value="P-loop_NTPase"/>
</dbReference>
<dbReference type="InterPro" id="IPR058922">
    <property type="entry name" value="WHD_DRP"/>
</dbReference>
<feature type="compositionally biased region" description="Low complexity" evidence="17">
    <location>
        <begin position="1502"/>
        <end position="1513"/>
    </location>
</feature>
<dbReference type="FunFam" id="3.40.50.300:FF:001091">
    <property type="entry name" value="Probable disease resistance protein At1g61300"/>
    <property type="match status" value="1"/>
</dbReference>
<evidence type="ECO:0000256" key="11">
    <source>
        <dbReference type="ARBA" id="ARBA00022840"/>
    </source>
</evidence>
<evidence type="ECO:0000256" key="15">
    <source>
        <dbReference type="ARBA" id="ARBA00023306"/>
    </source>
</evidence>
<feature type="compositionally biased region" description="Basic and acidic residues" evidence="17">
    <location>
        <begin position="1438"/>
        <end position="1454"/>
    </location>
</feature>
<evidence type="ECO:0000256" key="7">
    <source>
        <dbReference type="ARBA" id="ARBA00022692"/>
    </source>
</evidence>
<dbReference type="InterPro" id="IPR038005">
    <property type="entry name" value="RX-like_CC"/>
</dbReference>
<feature type="transmembrane region" description="Helical" evidence="18">
    <location>
        <begin position="1237"/>
        <end position="1259"/>
    </location>
</feature>
<dbReference type="Gene3D" id="1.10.8.10">
    <property type="entry name" value="DNA helicase RuvA subunit, C-terminal domain"/>
    <property type="match status" value="1"/>
</dbReference>
<dbReference type="InterPro" id="IPR006671">
    <property type="entry name" value="Cyclin_N"/>
</dbReference>
<dbReference type="Pfam" id="PF01694">
    <property type="entry name" value="Rhomboid"/>
    <property type="match status" value="1"/>
</dbReference>
<dbReference type="Gene3D" id="1.10.472.10">
    <property type="entry name" value="Cyclin-like"/>
    <property type="match status" value="2"/>
</dbReference>